<dbReference type="SUPFAM" id="SSF54534">
    <property type="entry name" value="FKBP-like"/>
    <property type="match status" value="1"/>
</dbReference>
<evidence type="ECO:0000256" key="5">
    <source>
        <dbReference type="PROSITE-ProRule" id="PRU00277"/>
    </source>
</evidence>
<keyword evidence="3 5" id="KW-0697">Rotamase</keyword>
<dbReference type="PROSITE" id="PS50059">
    <property type="entry name" value="FKBP_PPIASE"/>
    <property type="match status" value="1"/>
</dbReference>
<dbReference type="GO" id="GO:0006457">
    <property type="term" value="P:protein folding"/>
    <property type="evidence" value="ECO:0007669"/>
    <property type="project" value="InterPro"/>
</dbReference>
<gene>
    <name evidence="8" type="primary">fklB</name>
    <name evidence="8" type="ORF">REIFOR_03339</name>
</gene>
<organism evidence="8 9">
    <name type="scientific">Reinekea forsetii</name>
    <dbReference type="NCBI Taxonomy" id="1336806"/>
    <lineage>
        <taxon>Bacteria</taxon>
        <taxon>Pseudomonadati</taxon>
        <taxon>Pseudomonadota</taxon>
        <taxon>Gammaproteobacteria</taxon>
        <taxon>Oceanospirillales</taxon>
        <taxon>Saccharospirillaceae</taxon>
        <taxon>Reinekea</taxon>
    </lineage>
</organism>
<evidence type="ECO:0000256" key="2">
    <source>
        <dbReference type="ARBA" id="ARBA00006577"/>
    </source>
</evidence>
<sequence length="206" mass="21985">MSNYDTPELRVSYGIGRQMGGQLLEQPFDGLDIAAVTQGVLEAFNQVADPVSSIDMQNAYDVIRERLTSAQAEKEQALAGDGEVFLTENAARDAVTVTESGLQYEVISAGDASGVKPLPTSKVKVHYHGTLINGEVFDSSVQRGEPIEFAVNGVIAGWTEALQLMVPGDKWKLCIPHQLAYGAQGAGGAIGPYQALVFEVEMLAIV</sequence>
<reference evidence="8 9" key="1">
    <citation type="journal article" date="2017" name="Environ. Microbiol.">
        <title>Genomic and physiological analyses of 'Reinekea forsetii' reveal a versatile opportunistic lifestyle during spring algae blooms.</title>
        <authorList>
            <person name="Avci B."/>
            <person name="Hahnke R.L."/>
            <person name="Chafee M."/>
            <person name="Fischer T."/>
            <person name="Gruber-Vodicka H."/>
            <person name="Tegetmeyer H.E."/>
            <person name="Harder J."/>
            <person name="Fuchs B.M."/>
            <person name="Amann R.I."/>
            <person name="Teeling H."/>
        </authorList>
    </citation>
    <scope>NUCLEOTIDE SEQUENCE [LARGE SCALE GENOMIC DNA]</scope>
    <source>
        <strain evidence="8 9">Hel1_31_D35</strain>
    </source>
</reference>
<evidence type="ECO:0000256" key="3">
    <source>
        <dbReference type="ARBA" id="ARBA00023110"/>
    </source>
</evidence>
<dbReference type="InterPro" id="IPR001179">
    <property type="entry name" value="PPIase_FKBP_dom"/>
</dbReference>
<proteinExistence type="inferred from homology"/>
<dbReference type="Gene3D" id="1.10.287.460">
    <property type="entry name" value="Peptidyl-prolyl cis-trans isomerase, FKBP-type, N-terminal domain"/>
    <property type="match status" value="1"/>
</dbReference>
<comment type="similarity">
    <text evidence="2 6">Belongs to the FKBP-type PPIase family.</text>
</comment>
<dbReference type="KEGG" id="rfo:REIFOR_03339"/>
<dbReference type="InterPro" id="IPR046357">
    <property type="entry name" value="PPIase_dom_sf"/>
</dbReference>
<protein>
    <recommendedName>
        <fullName evidence="6">Peptidyl-prolyl cis-trans isomerase</fullName>
        <ecNumber evidence="6">5.2.1.8</ecNumber>
    </recommendedName>
</protein>
<dbReference type="Pfam" id="PF00254">
    <property type="entry name" value="FKBP_C"/>
    <property type="match status" value="1"/>
</dbReference>
<keyword evidence="4 5" id="KW-0413">Isomerase</keyword>
<evidence type="ECO:0000313" key="9">
    <source>
        <dbReference type="Proteomes" id="UP000229757"/>
    </source>
</evidence>
<dbReference type="InterPro" id="IPR036944">
    <property type="entry name" value="PPIase_FKBP_N_sf"/>
</dbReference>
<dbReference type="AlphaFoldDB" id="A0A2K8KV47"/>
<dbReference type="GO" id="GO:0003755">
    <property type="term" value="F:peptidyl-prolyl cis-trans isomerase activity"/>
    <property type="evidence" value="ECO:0007669"/>
    <property type="project" value="UniProtKB-UniRule"/>
</dbReference>
<comment type="catalytic activity">
    <reaction evidence="1 5 6">
        <text>[protein]-peptidylproline (omega=180) = [protein]-peptidylproline (omega=0)</text>
        <dbReference type="Rhea" id="RHEA:16237"/>
        <dbReference type="Rhea" id="RHEA-COMP:10747"/>
        <dbReference type="Rhea" id="RHEA-COMP:10748"/>
        <dbReference type="ChEBI" id="CHEBI:83833"/>
        <dbReference type="ChEBI" id="CHEBI:83834"/>
        <dbReference type="EC" id="5.2.1.8"/>
    </reaction>
</comment>
<feature type="domain" description="PPIase FKBP-type" evidence="7">
    <location>
        <begin position="120"/>
        <end position="206"/>
    </location>
</feature>
<keyword evidence="9" id="KW-1185">Reference proteome</keyword>
<evidence type="ECO:0000256" key="6">
    <source>
        <dbReference type="RuleBase" id="RU003915"/>
    </source>
</evidence>
<dbReference type="Proteomes" id="UP000229757">
    <property type="component" value="Chromosome"/>
</dbReference>
<dbReference type="NCBIfam" id="NF008602">
    <property type="entry name" value="PRK11570.1"/>
    <property type="match status" value="1"/>
</dbReference>
<dbReference type="InterPro" id="IPR000774">
    <property type="entry name" value="PPIase_FKBP_N"/>
</dbReference>
<dbReference type="EMBL" id="CP011797">
    <property type="protein sequence ID" value="ATX78442.1"/>
    <property type="molecule type" value="Genomic_DNA"/>
</dbReference>
<dbReference type="PANTHER" id="PTHR43811:SF23">
    <property type="entry name" value="FKBP-TYPE 22 KDA PEPTIDYL-PROLYL CIS-TRANS ISOMERASE"/>
    <property type="match status" value="1"/>
</dbReference>
<dbReference type="Pfam" id="PF01346">
    <property type="entry name" value="FKBP_N"/>
    <property type="match status" value="1"/>
</dbReference>
<dbReference type="EC" id="5.2.1.8" evidence="6"/>
<dbReference type="PANTHER" id="PTHR43811">
    <property type="entry name" value="FKBP-TYPE PEPTIDYL-PROLYL CIS-TRANS ISOMERASE FKPA"/>
    <property type="match status" value="1"/>
</dbReference>
<dbReference type="Gene3D" id="3.10.50.40">
    <property type="match status" value="1"/>
</dbReference>
<dbReference type="RefSeq" id="WP_100258630.1">
    <property type="nucleotide sequence ID" value="NZ_CP011797.1"/>
</dbReference>
<evidence type="ECO:0000259" key="7">
    <source>
        <dbReference type="PROSITE" id="PS50059"/>
    </source>
</evidence>
<evidence type="ECO:0000256" key="4">
    <source>
        <dbReference type="ARBA" id="ARBA00023235"/>
    </source>
</evidence>
<name>A0A2K8KV47_9GAMM</name>
<evidence type="ECO:0000313" key="8">
    <source>
        <dbReference type="EMBL" id="ATX78442.1"/>
    </source>
</evidence>
<dbReference type="OrthoDB" id="9814548at2"/>
<accession>A0A2K8KV47</accession>
<evidence type="ECO:0000256" key="1">
    <source>
        <dbReference type="ARBA" id="ARBA00000971"/>
    </source>
</evidence>